<feature type="compositionally biased region" description="Acidic residues" evidence="1">
    <location>
        <begin position="806"/>
        <end position="816"/>
    </location>
</feature>
<reference evidence="2 3" key="1">
    <citation type="journal article" date="2023" name="BMC Biol.">
        <title>The compact genome of the sponge Oopsacas minuta (Hexactinellida) is lacking key metazoan core genes.</title>
        <authorList>
            <person name="Santini S."/>
            <person name="Schenkelaars Q."/>
            <person name="Jourda C."/>
            <person name="Duchesne M."/>
            <person name="Belahbib H."/>
            <person name="Rocher C."/>
            <person name="Selva M."/>
            <person name="Riesgo A."/>
            <person name="Vervoort M."/>
            <person name="Leys S.P."/>
            <person name="Kodjabachian L."/>
            <person name="Le Bivic A."/>
            <person name="Borchiellini C."/>
            <person name="Claverie J.M."/>
            <person name="Renard E."/>
        </authorList>
    </citation>
    <scope>NUCLEOTIDE SEQUENCE [LARGE SCALE GENOMIC DNA]</scope>
    <source>
        <strain evidence="2">SPO-2</strain>
    </source>
</reference>
<dbReference type="EMBL" id="JAKMXF010000308">
    <property type="protein sequence ID" value="KAI6651020.1"/>
    <property type="molecule type" value="Genomic_DNA"/>
</dbReference>
<dbReference type="InterPro" id="IPR027883">
    <property type="entry name" value="Redic1-like"/>
</dbReference>
<evidence type="ECO:0000256" key="1">
    <source>
        <dbReference type="SAM" id="MobiDB-lite"/>
    </source>
</evidence>
<dbReference type="Proteomes" id="UP001165289">
    <property type="component" value="Unassembled WGS sequence"/>
</dbReference>
<evidence type="ECO:0000313" key="3">
    <source>
        <dbReference type="Proteomes" id="UP001165289"/>
    </source>
</evidence>
<sequence>MNWVGGTLSRLRGRDDKKIQREFFEKKRYEKNLDSIPIGMQSPTKKIELAISQDLLSLQTVLHTHSESNNRLYKQFKHPNMLDLKPKLGIKRTISYDFLQESVLNEKKHRNEGFQDLETPSNFLDIKKWRGEYKQSRALGLSKANSCLRQFQVSEQNVFQREGVDYCEKETIYPNEEHNCDSIIDEVVAVESEDNNDVNRENESYIQWNKKVSKEEPNNATGNSKWLEFLYGKNNANRGEIIAETTQTDQTTHNSIVKQSLVSTNPTTSIIPQRFIKEHGSEDLMEFERESIFRSKPGYSEDPFYLTLSSNRDSFKGYKRPRIDTCSSGLAVHKVNSDQYTGFLDESVFATPTEVNITRPDGNLTENPLPYFNNSGMKSIREFIQDKTAKYDKYHDALTDEELMENSDEDSSEGETIVNIPKVNSGKSRFVVPFVKKEPSPKLVPAPIEEKPQTSKSYDRFLQSLVAPNNSMENKANISSTEKVQNVDYNSLEETNHPLLQNNDNINSLMMPIAEWKAKELAIEINSPVAKDLVEEHCYEPVTGEDKGILNDGSYVLECNGNADEYLVRNNDNSAEKTVSTHLEADTNMSETNSDIQLVRDENNIGLVSNSSQLLDNESNGKRNEPIILEQYNNYGEKKTGNNVCKTDTQNMDDCVKIEHRFVENENEIETKSISEETNLETNAIIRDTDNDILDSPNEIAATTNNDSTNIMSEITELQADSDPIMETLNPDLLCNEDSNKNNGITSYTQEVVSEETSHIIGSDSNQNHGTQQEPNHKQEVGSGGNSQTFINGENNTKKDRIEQEQVSEDTSEITDNENNTNKEVIQDCIQDPVSEETNKITNCVDIQEVGSEEVKPNENIESDNSSIEIAELDASEESCIPGVQETIVTFMDVSVQYSQQDKNVGPIPVTEGKDCQTCLESIEKEPQLVDHQTQTEEHIQKINILDITKSKKIQTEELTHNSIGNQTDILLIEFPITSDNEQIINTNDKLTQAEYENYIIYQQQIIRALQEESKLKYPLQ</sequence>
<feature type="compositionally biased region" description="Polar residues" evidence="1">
    <location>
        <begin position="763"/>
        <end position="774"/>
    </location>
</feature>
<name>A0AAV7JRN0_9METZ</name>
<dbReference type="PANTHER" id="PTHR35158:SF1">
    <property type="entry name" value="CDNA SEQUENCE CN725425"/>
    <property type="match status" value="1"/>
</dbReference>
<comment type="caution">
    <text evidence="2">The sequence shown here is derived from an EMBL/GenBank/DDBJ whole genome shotgun (WGS) entry which is preliminary data.</text>
</comment>
<gene>
    <name evidence="2" type="ORF">LOD99_5597</name>
</gene>
<dbReference type="AlphaFoldDB" id="A0AAV7JRN0"/>
<dbReference type="PANTHER" id="PTHR35158">
    <property type="entry name" value="CDNA SEQUENCE CN725425"/>
    <property type="match status" value="1"/>
</dbReference>
<protein>
    <submittedName>
        <fullName evidence="2">Uncharacterized protein</fullName>
    </submittedName>
</protein>
<accession>A0AAV7JRN0</accession>
<organism evidence="2 3">
    <name type="scientific">Oopsacas minuta</name>
    <dbReference type="NCBI Taxonomy" id="111878"/>
    <lineage>
        <taxon>Eukaryota</taxon>
        <taxon>Metazoa</taxon>
        <taxon>Porifera</taxon>
        <taxon>Hexactinellida</taxon>
        <taxon>Hexasterophora</taxon>
        <taxon>Lyssacinosida</taxon>
        <taxon>Leucopsacidae</taxon>
        <taxon>Oopsacas</taxon>
    </lineage>
</organism>
<proteinExistence type="predicted"/>
<feature type="region of interest" description="Disordered" evidence="1">
    <location>
        <begin position="756"/>
        <end position="824"/>
    </location>
</feature>
<keyword evidence="3" id="KW-1185">Reference proteome</keyword>
<evidence type="ECO:0000313" key="2">
    <source>
        <dbReference type="EMBL" id="KAI6651020.1"/>
    </source>
</evidence>
<feature type="compositionally biased region" description="Polar residues" evidence="1">
    <location>
        <begin position="786"/>
        <end position="795"/>
    </location>
</feature>